<comment type="caution">
    <text evidence="1">The sequence shown here is derived from an EMBL/GenBank/DDBJ whole genome shotgun (WGS) entry which is preliminary data.</text>
</comment>
<reference evidence="1" key="1">
    <citation type="submission" date="2021-09" db="EMBL/GenBank/DDBJ databases">
        <authorList>
            <consortium name="AG Swart"/>
            <person name="Singh M."/>
            <person name="Singh A."/>
            <person name="Seah K."/>
            <person name="Emmerich C."/>
        </authorList>
    </citation>
    <scope>NUCLEOTIDE SEQUENCE</scope>
    <source>
        <strain evidence="1">ATCC30299</strain>
    </source>
</reference>
<evidence type="ECO:0000313" key="1">
    <source>
        <dbReference type="EMBL" id="CAG9330016.1"/>
    </source>
</evidence>
<sequence>MSLTYQSEHLAWQQRVKQEQSRSYQFYNTLGTFSTRDFDLYRPLFPNGNDYSNSNIYKTFNEKNKSINHALTDRTLNRTPSFSPQKSLVRIRKSVSSSPKKMRRNLSSPIKPKDIKKVIGENQSHGDLNKLLINNKAKAKKSDLAAQIYIKELEERLKKERMKRINTEIKLTRMKSN</sequence>
<accession>A0AAU9JUG4</accession>
<dbReference type="AlphaFoldDB" id="A0AAU9JUG4"/>
<evidence type="ECO:0000313" key="2">
    <source>
        <dbReference type="Proteomes" id="UP001162131"/>
    </source>
</evidence>
<proteinExistence type="predicted"/>
<gene>
    <name evidence="1" type="ORF">BSTOLATCC_MIC50129</name>
</gene>
<dbReference type="EMBL" id="CAJZBQ010000050">
    <property type="protein sequence ID" value="CAG9330016.1"/>
    <property type="molecule type" value="Genomic_DNA"/>
</dbReference>
<keyword evidence="2" id="KW-1185">Reference proteome</keyword>
<protein>
    <submittedName>
        <fullName evidence="1">Uncharacterized protein</fullName>
    </submittedName>
</protein>
<dbReference type="Proteomes" id="UP001162131">
    <property type="component" value="Unassembled WGS sequence"/>
</dbReference>
<name>A0AAU9JUG4_9CILI</name>
<organism evidence="1 2">
    <name type="scientific">Blepharisma stoltei</name>
    <dbReference type="NCBI Taxonomy" id="1481888"/>
    <lineage>
        <taxon>Eukaryota</taxon>
        <taxon>Sar</taxon>
        <taxon>Alveolata</taxon>
        <taxon>Ciliophora</taxon>
        <taxon>Postciliodesmatophora</taxon>
        <taxon>Heterotrichea</taxon>
        <taxon>Heterotrichida</taxon>
        <taxon>Blepharismidae</taxon>
        <taxon>Blepharisma</taxon>
    </lineage>
</organism>